<evidence type="ECO:0000256" key="7">
    <source>
        <dbReference type="SAM" id="Phobius"/>
    </source>
</evidence>
<evidence type="ECO:0000313" key="8">
    <source>
        <dbReference type="EMBL" id="TFJ80453.1"/>
    </source>
</evidence>
<evidence type="ECO:0000313" key="9">
    <source>
        <dbReference type="Proteomes" id="UP000355283"/>
    </source>
</evidence>
<dbReference type="PANTHER" id="PTHR14948:SF25">
    <property type="entry name" value="DUF4190 DOMAIN-CONTAINING PROTEIN"/>
    <property type="match status" value="1"/>
</dbReference>
<feature type="region of interest" description="Disordered" evidence="6">
    <location>
        <begin position="1"/>
        <end position="48"/>
    </location>
</feature>
<dbReference type="InterPro" id="IPR007593">
    <property type="entry name" value="CD225/Dispanin_fam"/>
</dbReference>
<proteinExistence type="inferred from homology"/>
<protein>
    <submittedName>
        <fullName evidence="8">Uncharacterized protein</fullName>
    </submittedName>
</protein>
<gene>
    <name evidence="8" type="ORF">NSK_008194</name>
</gene>
<comment type="caution">
    <text evidence="8">The sequence shown here is derived from an EMBL/GenBank/DDBJ whole genome shotgun (WGS) entry which is preliminary data.</text>
</comment>
<keyword evidence="4 7" id="KW-1133">Transmembrane helix</keyword>
<dbReference type="EMBL" id="SDOX01000166">
    <property type="protein sequence ID" value="TFJ80453.1"/>
    <property type="molecule type" value="Genomic_DNA"/>
</dbReference>
<evidence type="ECO:0000256" key="6">
    <source>
        <dbReference type="SAM" id="MobiDB-lite"/>
    </source>
</evidence>
<feature type="compositionally biased region" description="Polar residues" evidence="6">
    <location>
        <begin position="34"/>
        <end position="48"/>
    </location>
</feature>
<dbReference type="PANTHER" id="PTHR14948">
    <property type="entry name" value="NG5"/>
    <property type="match status" value="1"/>
</dbReference>
<keyword evidence="9" id="KW-1185">Reference proteome</keyword>
<dbReference type="InterPro" id="IPR051423">
    <property type="entry name" value="CD225/Dispanin"/>
</dbReference>
<accession>A0A4D9CSD4</accession>
<evidence type="ECO:0000256" key="3">
    <source>
        <dbReference type="ARBA" id="ARBA00022692"/>
    </source>
</evidence>
<dbReference type="GO" id="GO:0016020">
    <property type="term" value="C:membrane"/>
    <property type="evidence" value="ECO:0007669"/>
    <property type="project" value="UniProtKB-SubCell"/>
</dbReference>
<feature type="transmembrane region" description="Helical" evidence="7">
    <location>
        <begin position="115"/>
        <end position="135"/>
    </location>
</feature>
<sequence length="194" mass="20616">MNGGRHPRPPGVIPPDQDLNDIPEATVLSGPPTGGNSHASTSHQSTIPAAQMAYTIAQSAHPPSHPSAPSPMVMYPTQGGEYPPRQGPVVVDDSVMAQYLAQQGGSVPPPPPDHMPLAVCSCLCCWPLAILAIFNSRQVRLLYGRGQYLHAYLASRRTRALALLSIFTGSSLLIMYFLMSRRRGDAAGALGHDG</sequence>
<evidence type="ECO:0000256" key="1">
    <source>
        <dbReference type="ARBA" id="ARBA00004370"/>
    </source>
</evidence>
<keyword evidence="5 7" id="KW-0472">Membrane</keyword>
<keyword evidence="3 7" id="KW-0812">Transmembrane</keyword>
<dbReference type="Pfam" id="PF04505">
    <property type="entry name" value="CD225"/>
    <property type="match status" value="1"/>
</dbReference>
<comment type="similarity">
    <text evidence="2">Belongs to the CD225/Dispanin family.</text>
</comment>
<evidence type="ECO:0000256" key="2">
    <source>
        <dbReference type="ARBA" id="ARBA00006843"/>
    </source>
</evidence>
<dbReference type="Proteomes" id="UP000355283">
    <property type="component" value="Unassembled WGS sequence"/>
</dbReference>
<feature type="transmembrane region" description="Helical" evidence="7">
    <location>
        <begin position="160"/>
        <end position="179"/>
    </location>
</feature>
<organism evidence="8 9">
    <name type="scientific">Nannochloropsis salina CCMP1776</name>
    <dbReference type="NCBI Taxonomy" id="1027361"/>
    <lineage>
        <taxon>Eukaryota</taxon>
        <taxon>Sar</taxon>
        <taxon>Stramenopiles</taxon>
        <taxon>Ochrophyta</taxon>
        <taxon>Eustigmatophyceae</taxon>
        <taxon>Eustigmatales</taxon>
        <taxon>Monodopsidaceae</taxon>
        <taxon>Microchloropsis</taxon>
        <taxon>Microchloropsis salina</taxon>
    </lineage>
</organism>
<dbReference type="AlphaFoldDB" id="A0A4D9CSD4"/>
<name>A0A4D9CSD4_9STRA</name>
<comment type="subcellular location">
    <subcellularLocation>
        <location evidence="1">Membrane</location>
    </subcellularLocation>
</comment>
<evidence type="ECO:0000256" key="4">
    <source>
        <dbReference type="ARBA" id="ARBA00022989"/>
    </source>
</evidence>
<reference evidence="8 9" key="1">
    <citation type="submission" date="2019-01" db="EMBL/GenBank/DDBJ databases">
        <title>Nuclear Genome Assembly of the Microalgal Biofuel strain Nannochloropsis salina CCMP1776.</title>
        <authorList>
            <person name="Hovde B."/>
        </authorList>
    </citation>
    <scope>NUCLEOTIDE SEQUENCE [LARGE SCALE GENOMIC DNA]</scope>
    <source>
        <strain evidence="8 9">CCMP1776</strain>
    </source>
</reference>
<evidence type="ECO:0000256" key="5">
    <source>
        <dbReference type="ARBA" id="ARBA00023136"/>
    </source>
</evidence>
<dbReference type="OrthoDB" id="5989802at2759"/>